<evidence type="ECO:0000256" key="3">
    <source>
        <dbReference type="ARBA" id="ARBA00022723"/>
    </source>
</evidence>
<evidence type="ECO:0000256" key="2">
    <source>
        <dbReference type="ARBA" id="ARBA00008766"/>
    </source>
</evidence>
<dbReference type="PRINTS" id="PR00599">
    <property type="entry name" value="MAPEPTIDASE"/>
</dbReference>
<dbReference type="Pfam" id="PF00557">
    <property type="entry name" value="Peptidase_M24"/>
    <property type="match status" value="1"/>
</dbReference>
<evidence type="ECO:0000313" key="7">
    <source>
        <dbReference type="EMBL" id="OIR04593.1"/>
    </source>
</evidence>
<dbReference type="PANTHER" id="PTHR43226:SF4">
    <property type="entry name" value="XAA-PRO AMINOPEPTIDASE 3"/>
    <property type="match status" value="1"/>
</dbReference>
<dbReference type="NCBIfam" id="NF008131">
    <property type="entry name" value="PRK10879.1"/>
    <property type="match status" value="1"/>
</dbReference>
<dbReference type="GO" id="GO:0030145">
    <property type="term" value="F:manganese ion binding"/>
    <property type="evidence" value="ECO:0007669"/>
    <property type="project" value="InterPro"/>
</dbReference>
<dbReference type="Pfam" id="PF05195">
    <property type="entry name" value="AMP_N"/>
    <property type="match status" value="1"/>
</dbReference>
<name>A0A1J5S7Y4_9ZZZZ</name>
<dbReference type="GO" id="GO:0006508">
    <property type="term" value="P:proteolysis"/>
    <property type="evidence" value="ECO:0007669"/>
    <property type="project" value="TreeGrafter"/>
</dbReference>
<keyword evidence="3" id="KW-0479">Metal-binding</keyword>
<dbReference type="Gene3D" id="3.40.350.10">
    <property type="entry name" value="Creatinase/prolidase N-terminal domain"/>
    <property type="match status" value="1"/>
</dbReference>
<sequence>MSDMQELKNRRQQLMQTMDVGIAVIPTAPEAIRNRDSHYPYRFDSYFYYLSGFKEPESVLVLIAGTTPKSILFCRDKDMEREIWDGFRYGADAAREALGFDEAYSISELDAVMLKLLANQPKLFFSLGDSAAWDARVTGWLNSLRSQARNGVSVPDDMVDVRKLVDEMRLYKSPVEQAIMRRSADIAAAAHNRAMQFTKSGMMEYEVEAEFLHEFYRKGAQSPAYTSIVAGGANACTLHYNANNTQLNAGDLLLIDAGCELDGYASDITRTFPINGKFSAAQKDVYELVLAAQYAAIAKVSPQQHWNAPHEAALDVLIQGFIDFGWCKGSKDAVLESGAYRQFYMHRTGHWLGLDVHDAGEYKDKQGDWRILSPGMALTVEPGCYIRPADNVTKDFWNIGIRIEDDVLVTQQGCEVITAKAVKTVTDIEALMKAN</sequence>
<dbReference type="SUPFAM" id="SSF55920">
    <property type="entry name" value="Creatinase/aminopeptidase"/>
    <property type="match status" value="1"/>
</dbReference>
<dbReference type="PROSITE" id="PS00491">
    <property type="entry name" value="PROLINE_PEPTIDASE"/>
    <property type="match status" value="1"/>
</dbReference>
<dbReference type="CDD" id="cd01087">
    <property type="entry name" value="Prolidase"/>
    <property type="match status" value="1"/>
</dbReference>
<dbReference type="FunFam" id="3.90.230.10:FF:000002">
    <property type="entry name" value="Xaa-Pro aminopeptidase 3"/>
    <property type="match status" value="1"/>
</dbReference>
<dbReference type="InterPro" id="IPR029149">
    <property type="entry name" value="Creatin/AminoP/Spt16_N"/>
</dbReference>
<accession>A0A1J5S7Y4</accession>
<dbReference type="Gene3D" id="3.90.230.10">
    <property type="entry name" value="Creatinase/methionine aminopeptidase superfamily"/>
    <property type="match status" value="1"/>
</dbReference>
<keyword evidence="5" id="KW-0464">Manganese</keyword>
<keyword evidence="7" id="KW-0645">Protease</keyword>
<dbReference type="InterPro" id="IPR001714">
    <property type="entry name" value="Pept_M24_MAP"/>
</dbReference>
<dbReference type="PANTHER" id="PTHR43226">
    <property type="entry name" value="XAA-PRO AMINOPEPTIDASE 3"/>
    <property type="match status" value="1"/>
</dbReference>
<evidence type="ECO:0000256" key="1">
    <source>
        <dbReference type="ARBA" id="ARBA00001936"/>
    </source>
</evidence>
<proteinExistence type="inferred from homology"/>
<keyword evidence="4 7" id="KW-0378">Hydrolase</keyword>
<dbReference type="InterPro" id="IPR036005">
    <property type="entry name" value="Creatinase/aminopeptidase-like"/>
</dbReference>
<comment type="similarity">
    <text evidence="2">Belongs to the peptidase M24B family.</text>
</comment>
<organism evidence="7">
    <name type="scientific">mine drainage metagenome</name>
    <dbReference type="NCBI Taxonomy" id="410659"/>
    <lineage>
        <taxon>unclassified sequences</taxon>
        <taxon>metagenomes</taxon>
        <taxon>ecological metagenomes</taxon>
    </lineage>
</organism>
<evidence type="ECO:0000256" key="4">
    <source>
        <dbReference type="ARBA" id="ARBA00022801"/>
    </source>
</evidence>
<dbReference type="EMBL" id="MLJW01000056">
    <property type="protein sequence ID" value="OIR04593.1"/>
    <property type="molecule type" value="Genomic_DNA"/>
</dbReference>
<reference evidence="7" key="1">
    <citation type="submission" date="2016-10" db="EMBL/GenBank/DDBJ databases">
        <title>Sequence of Gallionella enrichment culture.</title>
        <authorList>
            <person name="Poehlein A."/>
            <person name="Muehling M."/>
            <person name="Daniel R."/>
        </authorList>
    </citation>
    <scope>NUCLEOTIDE SEQUENCE</scope>
</reference>
<evidence type="ECO:0000259" key="6">
    <source>
        <dbReference type="SMART" id="SM01011"/>
    </source>
</evidence>
<feature type="domain" description="Aminopeptidase P N-terminal" evidence="6">
    <location>
        <begin position="2"/>
        <end position="134"/>
    </location>
</feature>
<gene>
    <name evidence="7" type="primary">pepP_6</name>
    <name evidence="7" type="ORF">GALL_132630</name>
</gene>
<dbReference type="EC" id="3.4.11.9" evidence="7"/>
<evidence type="ECO:0000256" key="5">
    <source>
        <dbReference type="ARBA" id="ARBA00023211"/>
    </source>
</evidence>
<keyword evidence="7" id="KW-0031">Aminopeptidase</keyword>
<dbReference type="InterPro" id="IPR007865">
    <property type="entry name" value="Aminopep_P_N"/>
</dbReference>
<dbReference type="InterPro" id="IPR052433">
    <property type="entry name" value="X-Pro_dipept-like"/>
</dbReference>
<dbReference type="AlphaFoldDB" id="A0A1J5S7Y4"/>
<protein>
    <submittedName>
        <fullName evidence="7">Xaa-Pro aminopeptidase</fullName>
        <ecNumber evidence="7">3.4.11.9</ecNumber>
    </submittedName>
</protein>
<dbReference type="GO" id="GO:0005829">
    <property type="term" value="C:cytosol"/>
    <property type="evidence" value="ECO:0007669"/>
    <property type="project" value="TreeGrafter"/>
</dbReference>
<dbReference type="InterPro" id="IPR000994">
    <property type="entry name" value="Pept_M24"/>
</dbReference>
<comment type="caution">
    <text evidence="7">The sequence shown here is derived from an EMBL/GenBank/DDBJ whole genome shotgun (WGS) entry which is preliminary data.</text>
</comment>
<dbReference type="SUPFAM" id="SSF53092">
    <property type="entry name" value="Creatinase/prolidase N-terminal domain"/>
    <property type="match status" value="1"/>
</dbReference>
<comment type="cofactor">
    <cofactor evidence="1">
        <name>Mn(2+)</name>
        <dbReference type="ChEBI" id="CHEBI:29035"/>
    </cofactor>
</comment>
<dbReference type="InterPro" id="IPR001131">
    <property type="entry name" value="Peptidase_M24B_aminopep-P_CS"/>
</dbReference>
<dbReference type="SMART" id="SM01011">
    <property type="entry name" value="AMP_N"/>
    <property type="match status" value="1"/>
</dbReference>
<dbReference type="GO" id="GO:0070006">
    <property type="term" value="F:metalloaminopeptidase activity"/>
    <property type="evidence" value="ECO:0007669"/>
    <property type="project" value="InterPro"/>
</dbReference>